<evidence type="ECO:0000313" key="3">
    <source>
        <dbReference type="Proteomes" id="UP000821853"/>
    </source>
</evidence>
<dbReference type="EMBL" id="JABSTR010000003">
    <property type="protein sequence ID" value="KAH9365218.1"/>
    <property type="molecule type" value="Genomic_DNA"/>
</dbReference>
<feature type="domain" description="TRAF1-6 MATH" evidence="1">
    <location>
        <begin position="228"/>
        <end position="335"/>
    </location>
</feature>
<dbReference type="Pfam" id="PF21355">
    <property type="entry name" value="TRAF-mep_MATH"/>
    <property type="match status" value="1"/>
</dbReference>
<dbReference type="Gene3D" id="2.60.210.10">
    <property type="entry name" value="Apoptosis, Tumor Necrosis Factor Receptor Associated Protein 2, Chain A"/>
    <property type="match status" value="1"/>
</dbReference>
<comment type="caution">
    <text evidence="2">The sequence shown here is derived from an EMBL/GenBank/DDBJ whole genome shotgun (WGS) entry which is preliminary data.</text>
</comment>
<proteinExistence type="predicted"/>
<dbReference type="SUPFAM" id="SSF49599">
    <property type="entry name" value="TRAF domain-like"/>
    <property type="match status" value="1"/>
</dbReference>
<dbReference type="AlphaFoldDB" id="A0A9J6FPQ7"/>
<dbReference type="Proteomes" id="UP000821853">
    <property type="component" value="Unassembled WGS sequence"/>
</dbReference>
<dbReference type="InterPro" id="IPR008974">
    <property type="entry name" value="TRAF-like"/>
</dbReference>
<evidence type="ECO:0000259" key="1">
    <source>
        <dbReference type="Pfam" id="PF21355"/>
    </source>
</evidence>
<name>A0A9J6FPQ7_HAELO</name>
<dbReference type="OrthoDB" id="6499288at2759"/>
<dbReference type="VEuPathDB" id="VectorBase:HLOH_048162"/>
<reference evidence="2 3" key="1">
    <citation type="journal article" date="2020" name="Cell">
        <title>Large-Scale Comparative Analyses of Tick Genomes Elucidate Their Genetic Diversity and Vector Capacities.</title>
        <authorList>
            <consortium name="Tick Genome and Microbiome Consortium (TIGMIC)"/>
            <person name="Jia N."/>
            <person name="Wang J."/>
            <person name="Shi W."/>
            <person name="Du L."/>
            <person name="Sun Y."/>
            <person name="Zhan W."/>
            <person name="Jiang J.F."/>
            <person name="Wang Q."/>
            <person name="Zhang B."/>
            <person name="Ji P."/>
            <person name="Bell-Sakyi L."/>
            <person name="Cui X.M."/>
            <person name="Yuan T.T."/>
            <person name="Jiang B.G."/>
            <person name="Yang W.F."/>
            <person name="Lam T.T."/>
            <person name="Chang Q.C."/>
            <person name="Ding S.J."/>
            <person name="Wang X.J."/>
            <person name="Zhu J.G."/>
            <person name="Ruan X.D."/>
            <person name="Zhao L."/>
            <person name="Wei J.T."/>
            <person name="Ye R.Z."/>
            <person name="Que T.C."/>
            <person name="Du C.H."/>
            <person name="Zhou Y.H."/>
            <person name="Cheng J.X."/>
            <person name="Dai P.F."/>
            <person name="Guo W.B."/>
            <person name="Han X.H."/>
            <person name="Huang E.J."/>
            <person name="Li L.F."/>
            <person name="Wei W."/>
            <person name="Gao Y.C."/>
            <person name="Liu J.Z."/>
            <person name="Shao H.Z."/>
            <person name="Wang X."/>
            <person name="Wang C.C."/>
            <person name="Yang T.C."/>
            <person name="Huo Q.B."/>
            <person name="Li W."/>
            <person name="Chen H.Y."/>
            <person name="Chen S.E."/>
            <person name="Zhou L.G."/>
            <person name="Ni X.B."/>
            <person name="Tian J.H."/>
            <person name="Sheng Y."/>
            <person name="Liu T."/>
            <person name="Pan Y.S."/>
            <person name="Xia L.Y."/>
            <person name="Li J."/>
            <person name="Zhao F."/>
            <person name="Cao W.C."/>
        </authorList>
    </citation>
    <scope>NUCLEOTIDE SEQUENCE [LARGE SCALE GENOMIC DNA]</scope>
    <source>
        <strain evidence="2">HaeL-2018</strain>
    </source>
</reference>
<keyword evidence="3" id="KW-1185">Reference proteome</keyword>
<gene>
    <name evidence="2" type="ORF">HPB48_022300</name>
</gene>
<protein>
    <recommendedName>
        <fullName evidence="1">TRAF1-6 MATH domain-containing protein</fullName>
    </recommendedName>
</protein>
<organism evidence="2 3">
    <name type="scientific">Haemaphysalis longicornis</name>
    <name type="common">Bush tick</name>
    <dbReference type="NCBI Taxonomy" id="44386"/>
    <lineage>
        <taxon>Eukaryota</taxon>
        <taxon>Metazoa</taxon>
        <taxon>Ecdysozoa</taxon>
        <taxon>Arthropoda</taxon>
        <taxon>Chelicerata</taxon>
        <taxon>Arachnida</taxon>
        <taxon>Acari</taxon>
        <taxon>Parasitiformes</taxon>
        <taxon>Ixodida</taxon>
        <taxon>Ixodoidea</taxon>
        <taxon>Ixodidae</taxon>
        <taxon>Haemaphysalinae</taxon>
        <taxon>Haemaphysalis</taxon>
    </lineage>
</organism>
<accession>A0A9J6FPQ7</accession>
<dbReference type="InterPro" id="IPR049342">
    <property type="entry name" value="TRAF1-6_MATH_dom"/>
</dbReference>
<sequence length="335" mass="38147">MEMSSMRAELKEMSRSLKIGAAATISPKGTGGRSLETGAIEDLLSQMRIQMAKMKDQLGEFMQNVYANQQTFHNSFEEKIEALKQSLNDTVLSRIIQSKLVPFREAMGDEQRATKADFDQLSLEINRQYNRMSELLRRADSNQEARIPGSQEGTDSRAQRLAETACAIAWAKNSTAEDHRNALDLLSSIMPVAATHTWTLEGYEVLKKQVQQQTAGVEETLEPVYLRGYRASVGVEVYYEFQKILVYLTFELHKGKMDRYLEWPFNLQIKWSILHPQGTQTVERCLTPSRVPHYKNSFLRPVEGSTRRIVTCGNGISVECLETPGYIKDDRLLLR</sequence>
<evidence type="ECO:0000313" key="2">
    <source>
        <dbReference type="EMBL" id="KAH9365218.1"/>
    </source>
</evidence>